<organism evidence="5 6">
    <name type="scientific">Micromonospora pisi</name>
    <dbReference type="NCBI Taxonomy" id="589240"/>
    <lineage>
        <taxon>Bacteria</taxon>
        <taxon>Bacillati</taxon>
        <taxon>Actinomycetota</taxon>
        <taxon>Actinomycetes</taxon>
        <taxon>Micromonosporales</taxon>
        <taxon>Micromonosporaceae</taxon>
        <taxon>Micromonospora</taxon>
    </lineage>
</organism>
<proteinExistence type="predicted"/>
<evidence type="ECO:0000259" key="4">
    <source>
        <dbReference type="PROSITE" id="PS50987"/>
    </source>
</evidence>
<dbReference type="AlphaFoldDB" id="A0A495JV93"/>
<dbReference type="GO" id="GO:0003677">
    <property type="term" value="F:DNA binding"/>
    <property type="evidence" value="ECO:0007669"/>
    <property type="project" value="UniProtKB-KW"/>
</dbReference>
<dbReference type="EMBL" id="RBKT01000001">
    <property type="protein sequence ID" value="RKR92920.1"/>
    <property type="molecule type" value="Genomic_DNA"/>
</dbReference>
<evidence type="ECO:0000256" key="1">
    <source>
        <dbReference type="ARBA" id="ARBA00023015"/>
    </source>
</evidence>
<feature type="domain" description="HTH arsR-type" evidence="4">
    <location>
        <begin position="18"/>
        <end position="112"/>
    </location>
</feature>
<evidence type="ECO:0000256" key="2">
    <source>
        <dbReference type="ARBA" id="ARBA00023125"/>
    </source>
</evidence>
<dbReference type="PANTHER" id="PTHR43132">
    <property type="entry name" value="ARSENICAL RESISTANCE OPERON REPRESSOR ARSR-RELATED"/>
    <property type="match status" value="1"/>
</dbReference>
<accession>A0A495JV93</accession>
<keyword evidence="2" id="KW-0238">DNA-binding</keyword>
<dbReference type="PANTHER" id="PTHR43132:SF8">
    <property type="entry name" value="HTH-TYPE TRANSCRIPTIONAL REGULATOR KMTR"/>
    <property type="match status" value="1"/>
</dbReference>
<dbReference type="InterPro" id="IPR036390">
    <property type="entry name" value="WH_DNA-bd_sf"/>
</dbReference>
<evidence type="ECO:0000256" key="3">
    <source>
        <dbReference type="ARBA" id="ARBA00023163"/>
    </source>
</evidence>
<comment type="caution">
    <text evidence="5">The sequence shown here is derived from an EMBL/GenBank/DDBJ whole genome shotgun (WGS) entry which is preliminary data.</text>
</comment>
<dbReference type="GO" id="GO:0003700">
    <property type="term" value="F:DNA-binding transcription factor activity"/>
    <property type="evidence" value="ECO:0007669"/>
    <property type="project" value="InterPro"/>
</dbReference>
<protein>
    <submittedName>
        <fullName evidence="5">ArsR family transcriptional regulator</fullName>
    </submittedName>
</protein>
<dbReference type="Gene3D" id="1.10.10.10">
    <property type="entry name" value="Winged helix-like DNA-binding domain superfamily/Winged helix DNA-binding domain"/>
    <property type="match status" value="1"/>
</dbReference>
<dbReference type="PRINTS" id="PR00778">
    <property type="entry name" value="HTHARSR"/>
</dbReference>
<keyword evidence="6" id="KW-1185">Reference proteome</keyword>
<gene>
    <name evidence="5" type="ORF">BDK92_7407</name>
</gene>
<keyword evidence="1" id="KW-0805">Transcription regulation</keyword>
<dbReference type="Proteomes" id="UP000277671">
    <property type="component" value="Unassembled WGS sequence"/>
</dbReference>
<dbReference type="InterPro" id="IPR036388">
    <property type="entry name" value="WH-like_DNA-bd_sf"/>
</dbReference>
<evidence type="ECO:0000313" key="6">
    <source>
        <dbReference type="Proteomes" id="UP000277671"/>
    </source>
</evidence>
<dbReference type="InterPro" id="IPR051011">
    <property type="entry name" value="Metal_resp_trans_reg"/>
</dbReference>
<dbReference type="InterPro" id="IPR011991">
    <property type="entry name" value="ArsR-like_HTH"/>
</dbReference>
<reference evidence="5 6" key="1">
    <citation type="submission" date="2018-10" db="EMBL/GenBank/DDBJ databases">
        <title>Sequencing the genomes of 1000 actinobacteria strains.</title>
        <authorList>
            <person name="Klenk H.-P."/>
        </authorList>
    </citation>
    <scope>NUCLEOTIDE SEQUENCE [LARGE SCALE GENOMIC DNA]</scope>
    <source>
        <strain evidence="5 6">DSM 45175</strain>
    </source>
</reference>
<keyword evidence="3" id="KW-0804">Transcription</keyword>
<dbReference type="SMART" id="SM00418">
    <property type="entry name" value="HTH_ARSR"/>
    <property type="match status" value="1"/>
</dbReference>
<sequence length="132" mass="14532">MYARDNVADAGDGQQQLPGDELIDVATAALRMLGEATRLRLMWLLCHDEYDVTALTEAVGVARPAVSQHLGKLRLSGLVTTRRDGRRVLYAARGEHVRRLVIETVYAAEHQLSAAPGHHVQRAVDQPGTENR</sequence>
<evidence type="ECO:0000313" key="5">
    <source>
        <dbReference type="EMBL" id="RKR92920.1"/>
    </source>
</evidence>
<dbReference type="InterPro" id="IPR001845">
    <property type="entry name" value="HTH_ArsR_DNA-bd_dom"/>
</dbReference>
<dbReference type="Pfam" id="PF01022">
    <property type="entry name" value="HTH_5"/>
    <property type="match status" value="1"/>
</dbReference>
<dbReference type="RefSeq" id="WP_121160881.1">
    <property type="nucleotide sequence ID" value="NZ_RBKT01000001.1"/>
</dbReference>
<dbReference type="OrthoDB" id="9810923at2"/>
<name>A0A495JV93_9ACTN</name>
<dbReference type="NCBIfam" id="NF033788">
    <property type="entry name" value="HTH_metalloreg"/>
    <property type="match status" value="1"/>
</dbReference>
<dbReference type="PROSITE" id="PS50987">
    <property type="entry name" value="HTH_ARSR_2"/>
    <property type="match status" value="1"/>
</dbReference>
<dbReference type="SUPFAM" id="SSF46785">
    <property type="entry name" value="Winged helix' DNA-binding domain"/>
    <property type="match status" value="1"/>
</dbReference>
<dbReference type="CDD" id="cd00090">
    <property type="entry name" value="HTH_ARSR"/>
    <property type="match status" value="1"/>
</dbReference>